<comment type="caution">
    <text evidence="4">The sequence shown here is derived from an EMBL/GenBank/DDBJ whole genome shotgun (WGS) entry which is preliminary data.</text>
</comment>
<dbReference type="Proteomes" id="UP000461288">
    <property type="component" value="Unassembled WGS sequence"/>
</dbReference>
<dbReference type="PANTHER" id="PTHR37813">
    <property type="entry name" value="FELS-2 PROPHAGE PROTEIN"/>
    <property type="match status" value="1"/>
</dbReference>
<evidence type="ECO:0000313" key="5">
    <source>
        <dbReference type="Proteomes" id="UP000461288"/>
    </source>
</evidence>
<evidence type="ECO:0000256" key="1">
    <source>
        <dbReference type="ARBA" id="ARBA00022612"/>
    </source>
</evidence>
<evidence type="ECO:0000259" key="3">
    <source>
        <dbReference type="Pfam" id="PF10145"/>
    </source>
</evidence>
<name>A0A7X3H7M5_9GAMM</name>
<accession>A0A7X3H7M5</accession>
<dbReference type="AlphaFoldDB" id="A0A7X3H7M5"/>
<dbReference type="NCBIfam" id="TIGR01760">
    <property type="entry name" value="tape_meas_TP901"/>
    <property type="match status" value="1"/>
</dbReference>
<dbReference type="PANTHER" id="PTHR37813:SF1">
    <property type="entry name" value="FELS-2 PROPHAGE PROTEIN"/>
    <property type="match status" value="1"/>
</dbReference>
<keyword evidence="1" id="KW-1188">Viral release from host cell</keyword>
<feature type="region of interest" description="Disordered" evidence="2">
    <location>
        <begin position="700"/>
        <end position="735"/>
    </location>
</feature>
<gene>
    <name evidence="4" type="ORF">GO594_07430</name>
</gene>
<dbReference type="EMBL" id="WTFN01000013">
    <property type="protein sequence ID" value="MWK55801.1"/>
    <property type="molecule type" value="Genomic_DNA"/>
</dbReference>
<proteinExistence type="predicted"/>
<feature type="domain" description="Phage tail tape measure protein" evidence="3">
    <location>
        <begin position="217"/>
        <end position="418"/>
    </location>
</feature>
<reference evidence="4 5" key="1">
    <citation type="submission" date="2019-12" db="EMBL/GenBank/DDBJ databases">
        <title>Draft genome sequence of Pseudomonas otitidis recovered from a chicken carcass.</title>
        <authorList>
            <person name="Vieira T.R."/>
            <person name="Oliviera E.F.C."/>
            <person name="Silva N.M.V."/>
            <person name="Sambrano G.E."/>
            <person name="Cibulski S.P."/>
            <person name="Cardoso M.R.I."/>
        </authorList>
    </citation>
    <scope>NUCLEOTIDE SEQUENCE [LARGE SCALE GENOMIC DNA]</scope>
    <source>
        <strain evidence="4 5">25_K</strain>
    </source>
</reference>
<organism evidence="4 5">
    <name type="scientific">Metapseudomonas otitidis</name>
    <dbReference type="NCBI Taxonomy" id="319939"/>
    <lineage>
        <taxon>Bacteria</taxon>
        <taxon>Pseudomonadati</taxon>
        <taxon>Pseudomonadota</taxon>
        <taxon>Gammaproteobacteria</taxon>
        <taxon>Pseudomonadales</taxon>
        <taxon>Pseudomonadaceae</taxon>
        <taxon>Metapseudomonas</taxon>
    </lineage>
</organism>
<sequence>MSNDMSIGIVIGGAVSAALRNSIKDATKSLGQLGNEIEATSRKGQLIDSFNQAKESAKAASAEFFANKKRVEDLSRAVARAGQPIKALDLALAQAQRALERSKRYMAAQTTQVNTYRKELQAAGVDVRNLAKEQERLAGESARLQRIQKAQASAESYAARRSAVRGEGLGLAAEAATVGYAIKSAVEPAVRLETALKSVEARVNFSTPQGIVNLRTQLEALSEETGIMVPDLAEAAALAGQFGIAGDKVAAFVKQATQVGVAFKMSTDQATESIATLSTVLGVPIEKIGTLLDAVNQLSNNSRASEAQILDVLGRVGGIGRQFGLANNQIAALASTFISLGKSPEVAATGINALLNKLQTAGVQSDEFKTELQNLVGDVDAFTRSMDVDAQAALDNFLAQLGKLDTRGQAEAITVLFGQEYADDISLLSGRLDEYRRQLREVADETKYAGSVQREFERFNSGAAVEAKKAAAALNNALSELGVVALPVITKLAKQVAEFGKWLKSTGETGQSALMGLVYLLSGGILLKGLRFLGRLIFTEIGGAFTAVNKVATKVMGEGILSVATKTFRRIGTEAQSSATIATRAMGAIQASARGLTWALGLVGAAFAGWEIGTYLRKEVLWIERLGIALASQLHAGFVLIRGYAEESFEGLKFALTNPLDYMRLRFANFVKDLATLIAKIPTFGESAANALRSAADSVTGKPATLDNKGGNREKGQSRLGEKPDAIESFSSRQASIRKKTQDEVKAIKDGYFELWEMAGQNAEKTKDANDAAAQAQKELADATAAAQERMTADADAGTKQRISLTDKEKAALKKAVKERDALMKDINDRTKGIAGEKYKQQEPTFIQASGLTAKARSSLQNKDYLQALKYADQATEVLEELQKSGDKNTLALAGQAKAAQKIAEAAYAAIDDAGKAATEKAAKVPVQPVMDVAAVEQAKAAVAALAEQLKSSLVITITPVMTLPGSVGSKETKSGAAYFQDGGSFTQFPNQGFSAGGFTGFGGRLEPAGIVHRGEYVMPQTVVNEPGAINVLSAMRSRGVAAVLDQIRNRWRGYSVGGLVGLADRPVPSASHPALAGSGRSELADYGSLTMVLPGGTQVPTLVQDSTHQLLRREARMRGKGAPRPR</sequence>
<feature type="compositionally biased region" description="Basic and acidic residues" evidence="2">
    <location>
        <begin position="710"/>
        <end position="726"/>
    </location>
</feature>
<evidence type="ECO:0000256" key="2">
    <source>
        <dbReference type="SAM" id="MobiDB-lite"/>
    </source>
</evidence>
<dbReference type="InterPro" id="IPR010090">
    <property type="entry name" value="Phage_tape_meas"/>
</dbReference>
<dbReference type="RefSeq" id="WP_160480341.1">
    <property type="nucleotide sequence ID" value="NZ_WTFN01000013.1"/>
</dbReference>
<dbReference type="Pfam" id="PF10145">
    <property type="entry name" value="PhageMin_Tail"/>
    <property type="match status" value="1"/>
</dbReference>
<evidence type="ECO:0000313" key="4">
    <source>
        <dbReference type="EMBL" id="MWK55801.1"/>
    </source>
</evidence>
<protein>
    <submittedName>
        <fullName evidence="4">Phage tail tape measure protein</fullName>
    </submittedName>
</protein>